<dbReference type="GO" id="GO:0046872">
    <property type="term" value="F:metal ion binding"/>
    <property type="evidence" value="ECO:0007669"/>
    <property type="project" value="UniProtKB-KW"/>
</dbReference>
<dbReference type="Proteomes" id="UP000782312">
    <property type="component" value="Unassembled WGS sequence"/>
</dbReference>
<dbReference type="Pfam" id="PF13442">
    <property type="entry name" value="Cytochrome_CBB3"/>
    <property type="match status" value="1"/>
</dbReference>
<dbReference type="InterPro" id="IPR009056">
    <property type="entry name" value="Cyt_c-like_dom"/>
</dbReference>
<evidence type="ECO:0000256" key="2">
    <source>
        <dbReference type="ARBA" id="ARBA00022723"/>
    </source>
</evidence>
<evidence type="ECO:0000256" key="4">
    <source>
        <dbReference type="PROSITE-ProRule" id="PRU00433"/>
    </source>
</evidence>
<sequence length="106" mass="11172">MHRIFLAAFLVGAGFLLTFMLAHRPAVQGPAPAPGPGAAVFREVCASCHGPQGEGMAGLAPPMRGRNLSVAEVKEIVQKGRGRMPPLPGVRGEALENVARFVSEMR</sequence>
<name>A0A932MMP9_UNCTE</name>
<evidence type="ECO:0000256" key="1">
    <source>
        <dbReference type="ARBA" id="ARBA00022617"/>
    </source>
</evidence>
<evidence type="ECO:0000313" key="6">
    <source>
        <dbReference type="EMBL" id="MBI3127885.1"/>
    </source>
</evidence>
<dbReference type="AlphaFoldDB" id="A0A932MMP9"/>
<evidence type="ECO:0000313" key="7">
    <source>
        <dbReference type="Proteomes" id="UP000782312"/>
    </source>
</evidence>
<protein>
    <submittedName>
        <fullName evidence="6">Cytochrome c</fullName>
    </submittedName>
</protein>
<dbReference type="GO" id="GO:0009055">
    <property type="term" value="F:electron transfer activity"/>
    <property type="evidence" value="ECO:0007669"/>
    <property type="project" value="InterPro"/>
</dbReference>
<proteinExistence type="predicted"/>
<comment type="caution">
    <text evidence="6">The sequence shown here is derived from an EMBL/GenBank/DDBJ whole genome shotgun (WGS) entry which is preliminary data.</text>
</comment>
<gene>
    <name evidence="6" type="ORF">HYZ11_09800</name>
</gene>
<keyword evidence="2 4" id="KW-0479">Metal-binding</keyword>
<dbReference type="Gene3D" id="1.10.760.10">
    <property type="entry name" value="Cytochrome c-like domain"/>
    <property type="match status" value="1"/>
</dbReference>
<dbReference type="InterPro" id="IPR036909">
    <property type="entry name" value="Cyt_c-like_dom_sf"/>
</dbReference>
<keyword evidence="1 4" id="KW-0349">Heme</keyword>
<reference evidence="6" key="1">
    <citation type="submission" date="2020-07" db="EMBL/GenBank/DDBJ databases">
        <title>Huge and variable diversity of episymbiotic CPR bacteria and DPANN archaea in groundwater ecosystems.</title>
        <authorList>
            <person name="He C.Y."/>
            <person name="Keren R."/>
            <person name="Whittaker M."/>
            <person name="Farag I.F."/>
            <person name="Doudna J."/>
            <person name="Cate J.H.D."/>
            <person name="Banfield J.F."/>
        </authorList>
    </citation>
    <scope>NUCLEOTIDE SEQUENCE</scope>
    <source>
        <strain evidence="6">NC_groundwater_763_Ag_S-0.2um_68_21</strain>
    </source>
</reference>
<dbReference type="SUPFAM" id="SSF46626">
    <property type="entry name" value="Cytochrome c"/>
    <property type="match status" value="1"/>
</dbReference>
<keyword evidence="3 4" id="KW-0408">Iron</keyword>
<organism evidence="6 7">
    <name type="scientific">Tectimicrobiota bacterium</name>
    <dbReference type="NCBI Taxonomy" id="2528274"/>
    <lineage>
        <taxon>Bacteria</taxon>
        <taxon>Pseudomonadati</taxon>
        <taxon>Nitrospinota/Tectimicrobiota group</taxon>
        <taxon>Candidatus Tectimicrobiota</taxon>
    </lineage>
</organism>
<accession>A0A932MMP9</accession>
<feature type="domain" description="Cytochrome c" evidence="5">
    <location>
        <begin position="32"/>
        <end position="106"/>
    </location>
</feature>
<dbReference type="EMBL" id="JACPUR010000019">
    <property type="protein sequence ID" value="MBI3127885.1"/>
    <property type="molecule type" value="Genomic_DNA"/>
</dbReference>
<dbReference type="PROSITE" id="PS51007">
    <property type="entry name" value="CYTC"/>
    <property type="match status" value="1"/>
</dbReference>
<evidence type="ECO:0000259" key="5">
    <source>
        <dbReference type="PROSITE" id="PS51007"/>
    </source>
</evidence>
<dbReference type="GO" id="GO:0020037">
    <property type="term" value="F:heme binding"/>
    <property type="evidence" value="ECO:0007669"/>
    <property type="project" value="InterPro"/>
</dbReference>
<evidence type="ECO:0000256" key="3">
    <source>
        <dbReference type="ARBA" id="ARBA00023004"/>
    </source>
</evidence>